<dbReference type="EMBL" id="CADCTV010000051">
    <property type="protein sequence ID" value="CAA9297574.1"/>
    <property type="molecule type" value="Genomic_DNA"/>
</dbReference>
<feature type="compositionally biased region" description="Basic and acidic residues" evidence="1">
    <location>
        <begin position="86"/>
        <end position="97"/>
    </location>
</feature>
<feature type="compositionally biased region" description="Basic and acidic residues" evidence="1">
    <location>
        <begin position="153"/>
        <end position="179"/>
    </location>
</feature>
<evidence type="ECO:0000313" key="2">
    <source>
        <dbReference type="EMBL" id="CAA9297574.1"/>
    </source>
</evidence>
<feature type="compositionally biased region" description="Low complexity" evidence="1">
    <location>
        <begin position="42"/>
        <end position="51"/>
    </location>
</feature>
<reference evidence="2" key="1">
    <citation type="submission" date="2020-02" db="EMBL/GenBank/DDBJ databases">
        <authorList>
            <person name="Meier V. D."/>
        </authorList>
    </citation>
    <scope>NUCLEOTIDE SEQUENCE</scope>
    <source>
        <strain evidence="2">AVDCRST_MAG89</strain>
    </source>
</reference>
<feature type="compositionally biased region" description="Basic residues" evidence="1">
    <location>
        <begin position="124"/>
        <end position="134"/>
    </location>
</feature>
<dbReference type="GO" id="GO:0016829">
    <property type="term" value="F:lyase activity"/>
    <property type="evidence" value="ECO:0007669"/>
    <property type="project" value="UniProtKB-KW"/>
</dbReference>
<feature type="compositionally biased region" description="Basic residues" evidence="1">
    <location>
        <begin position="12"/>
        <end position="30"/>
    </location>
</feature>
<feature type="compositionally biased region" description="Basic residues" evidence="1">
    <location>
        <begin position="98"/>
        <end position="110"/>
    </location>
</feature>
<name>A0A6J4K774_9BACT</name>
<accession>A0A6J4K774</accession>
<feature type="region of interest" description="Disordered" evidence="1">
    <location>
        <begin position="1"/>
        <end position="381"/>
    </location>
</feature>
<gene>
    <name evidence="2" type="ORF">AVDCRST_MAG89-233</name>
</gene>
<organism evidence="2">
    <name type="scientific">uncultured Gemmatimonadota bacterium</name>
    <dbReference type="NCBI Taxonomy" id="203437"/>
    <lineage>
        <taxon>Bacteria</taxon>
        <taxon>Pseudomonadati</taxon>
        <taxon>Gemmatimonadota</taxon>
        <taxon>environmental samples</taxon>
    </lineage>
</organism>
<keyword evidence="2" id="KW-0456">Lyase</keyword>
<feature type="non-terminal residue" evidence="2">
    <location>
        <position position="1"/>
    </location>
</feature>
<feature type="compositionally biased region" description="Basic residues" evidence="1">
    <location>
        <begin position="349"/>
        <end position="373"/>
    </location>
</feature>
<feature type="compositionally biased region" description="Basic and acidic residues" evidence="1">
    <location>
        <begin position="333"/>
        <end position="348"/>
    </location>
</feature>
<feature type="compositionally biased region" description="Basic and acidic residues" evidence="1">
    <location>
        <begin position="295"/>
        <end position="305"/>
    </location>
</feature>
<feature type="compositionally biased region" description="Basic residues" evidence="1">
    <location>
        <begin position="52"/>
        <end position="67"/>
    </location>
</feature>
<sequence>ERRDEHGGAGAGHHRHPRRPAARPHHRRHHDAGVPDVHVRAARAGAPPGLRVRAHPQPHARGVRAQRGRAGERNARHRVLVGAGGHGHDDEAAERGRPRGLRRGRVRRHLPAVQPGDLAAGHRVQLRGQRRSPGRSRGGEAQHAADPPGNAHQPHDAAERHRRGGGDREGGGSAAERRQHLCVAVQPAPAGAGRRHRAALGDQVRQRAQRHGGRHHRRSRRRPARAPSLPAERGRRRAGAVGLLAGAARHQDAAPAHAGAQRERPAHRRVAGRARQGEAGLLHGPPLAPAARAGEVADARLHGDDLGGAGDDGAGARLREQRAHLRPGRVAGRRGEPDRPPRPDDARLRPRRAPHRYGPLRRPRPPLLRRRGRGRPDRRPR</sequence>
<feature type="compositionally biased region" description="Basic residues" evidence="1">
    <location>
        <begin position="207"/>
        <end position="224"/>
    </location>
</feature>
<dbReference type="AlphaFoldDB" id="A0A6J4K774"/>
<evidence type="ECO:0000256" key="1">
    <source>
        <dbReference type="SAM" id="MobiDB-lite"/>
    </source>
</evidence>
<proteinExistence type="predicted"/>
<feature type="compositionally biased region" description="Low complexity" evidence="1">
    <location>
        <begin position="239"/>
        <end position="259"/>
    </location>
</feature>
<protein>
    <submittedName>
        <fullName evidence="2">Cystathionine gamma-lyase</fullName>
        <ecNumber evidence="2">4.4.1.1</ecNumber>
    </submittedName>
</protein>
<dbReference type="EC" id="4.4.1.1" evidence="2"/>
<feature type="non-terminal residue" evidence="2">
    <location>
        <position position="381"/>
    </location>
</feature>